<comment type="caution">
    <text evidence="1">The sequence shown here is derived from an EMBL/GenBank/DDBJ whole genome shotgun (WGS) entry which is preliminary data.</text>
</comment>
<organism evidence="1 2">
    <name type="scientific">Pseudomonas taiwanensis</name>
    <dbReference type="NCBI Taxonomy" id="470150"/>
    <lineage>
        <taxon>Bacteria</taxon>
        <taxon>Pseudomonadati</taxon>
        <taxon>Pseudomonadota</taxon>
        <taxon>Gammaproteobacteria</taxon>
        <taxon>Pseudomonadales</taxon>
        <taxon>Pseudomonadaceae</taxon>
        <taxon>Pseudomonas</taxon>
    </lineage>
</organism>
<protein>
    <submittedName>
        <fullName evidence="1">Uncharacterized protein</fullName>
    </submittedName>
</protein>
<keyword evidence="2" id="KW-1185">Reference proteome</keyword>
<reference evidence="1 2" key="1">
    <citation type="journal article" date="2020" name="Microorganisms">
        <title>Reliable Identification of Environmental Pseudomonas Isolates Using the rpoD Gene.</title>
        <authorList>
            <consortium name="The Broad Institute Genome Sequencing Platform"/>
            <person name="Girard L."/>
            <person name="Lood C."/>
            <person name="Rokni-Zadeh H."/>
            <person name="van Noort V."/>
            <person name="Lavigne R."/>
            <person name="De Mot R."/>
        </authorList>
    </citation>
    <scope>NUCLEOTIDE SEQUENCE [LARGE SCALE GENOMIC DNA]</scope>
    <source>
        <strain evidence="1 2">RW7P2</strain>
    </source>
</reference>
<sequence length="144" mass="15447">MANDNTLKQSGSIIFWNGSNDSVGLNLPAEGSGESVSKTIVANYSKIEMSDIPSATTITLVYRPAPDDWTVLSSITLRTTHRPASLNRTEYSYFLNTYAVGDFISEALGVEVIAKKAGPSRQADVLADHQVDCHVKLSSSPPSA</sequence>
<dbReference type="Proteomes" id="UP000628086">
    <property type="component" value="Unassembled WGS sequence"/>
</dbReference>
<accession>A0ABR6V7A8</accession>
<name>A0ABR6V7A8_9PSED</name>
<evidence type="ECO:0000313" key="1">
    <source>
        <dbReference type="EMBL" id="MBC3476396.1"/>
    </source>
</evidence>
<gene>
    <name evidence="1" type="ORF">HU747_12395</name>
</gene>
<proteinExistence type="predicted"/>
<dbReference type="RefSeq" id="WP_186598693.1">
    <property type="nucleotide sequence ID" value="NZ_JABWRS010000007.1"/>
</dbReference>
<evidence type="ECO:0000313" key="2">
    <source>
        <dbReference type="Proteomes" id="UP000628086"/>
    </source>
</evidence>
<dbReference type="EMBL" id="JABWRS010000007">
    <property type="protein sequence ID" value="MBC3476396.1"/>
    <property type="molecule type" value="Genomic_DNA"/>
</dbReference>